<dbReference type="PANTHER" id="PTHR33204">
    <property type="entry name" value="TRANSCRIPTIONAL REGULATOR, MARR FAMILY"/>
    <property type="match status" value="1"/>
</dbReference>
<dbReference type="AlphaFoldDB" id="A0A2R4MAD4"/>
<evidence type="ECO:0000256" key="2">
    <source>
        <dbReference type="ARBA" id="ARBA00023125"/>
    </source>
</evidence>
<dbReference type="Proteomes" id="UP000258927">
    <property type="component" value="Chromosome"/>
</dbReference>
<keyword evidence="6" id="KW-1185">Reference proteome</keyword>
<dbReference type="KEGG" id="mmyr:MXMO3_00368"/>
<dbReference type="GO" id="GO:0003677">
    <property type="term" value="F:DNA binding"/>
    <property type="evidence" value="ECO:0007669"/>
    <property type="project" value="UniProtKB-KW"/>
</dbReference>
<evidence type="ECO:0000256" key="3">
    <source>
        <dbReference type="ARBA" id="ARBA00023163"/>
    </source>
</evidence>
<proteinExistence type="predicted"/>
<gene>
    <name evidence="5" type="ORF">MXMO3_00368</name>
</gene>
<dbReference type="Gene3D" id="1.10.10.10">
    <property type="entry name" value="Winged helix-like DNA-binding domain superfamily/Winged helix DNA-binding domain"/>
    <property type="match status" value="1"/>
</dbReference>
<feature type="domain" description="HTH hxlR-type" evidence="4">
    <location>
        <begin position="25"/>
        <end position="123"/>
    </location>
</feature>
<dbReference type="EMBL" id="CP021330">
    <property type="protein sequence ID" value="AVX02915.1"/>
    <property type="molecule type" value="Genomic_DNA"/>
</dbReference>
<evidence type="ECO:0000313" key="5">
    <source>
        <dbReference type="EMBL" id="AVX02915.1"/>
    </source>
</evidence>
<reference evidence="5 6" key="1">
    <citation type="submission" date="2017-05" db="EMBL/GenBank/DDBJ databases">
        <title>Genome Analysis of Maritalea myrionectae HL2708#5.</title>
        <authorList>
            <consortium name="Cotde Inc.-PKNU"/>
            <person name="Jang D."/>
            <person name="Oh H.-M."/>
        </authorList>
    </citation>
    <scope>NUCLEOTIDE SEQUENCE [LARGE SCALE GENOMIC DNA]</scope>
    <source>
        <strain evidence="5 6">HL2708#5</strain>
    </source>
</reference>
<organism evidence="5 6">
    <name type="scientific">Maritalea myrionectae</name>
    <dbReference type="NCBI Taxonomy" id="454601"/>
    <lineage>
        <taxon>Bacteria</taxon>
        <taxon>Pseudomonadati</taxon>
        <taxon>Pseudomonadota</taxon>
        <taxon>Alphaproteobacteria</taxon>
        <taxon>Hyphomicrobiales</taxon>
        <taxon>Devosiaceae</taxon>
        <taxon>Maritalea</taxon>
    </lineage>
</organism>
<protein>
    <submittedName>
        <fullName evidence="5">Putative HTH-type transcriptional regulator</fullName>
    </submittedName>
</protein>
<keyword evidence="1" id="KW-0805">Transcription regulation</keyword>
<name>A0A2R4MAD4_9HYPH</name>
<dbReference type="PROSITE" id="PS51118">
    <property type="entry name" value="HTH_HXLR"/>
    <property type="match status" value="1"/>
</dbReference>
<keyword evidence="3" id="KW-0804">Transcription</keyword>
<dbReference type="SUPFAM" id="SSF46785">
    <property type="entry name" value="Winged helix' DNA-binding domain"/>
    <property type="match status" value="1"/>
</dbReference>
<dbReference type="InterPro" id="IPR036390">
    <property type="entry name" value="WH_DNA-bd_sf"/>
</dbReference>
<dbReference type="Pfam" id="PF01638">
    <property type="entry name" value="HxlR"/>
    <property type="match status" value="1"/>
</dbReference>
<dbReference type="InterPro" id="IPR036388">
    <property type="entry name" value="WH-like_DNA-bd_sf"/>
</dbReference>
<evidence type="ECO:0000259" key="4">
    <source>
        <dbReference type="PROSITE" id="PS51118"/>
    </source>
</evidence>
<dbReference type="InterPro" id="IPR002577">
    <property type="entry name" value="HTH_HxlR"/>
</dbReference>
<keyword evidence="2" id="KW-0238">DNA-binding</keyword>
<dbReference type="STRING" id="1122213.GCA_000423365_03080"/>
<evidence type="ECO:0000256" key="1">
    <source>
        <dbReference type="ARBA" id="ARBA00023015"/>
    </source>
</evidence>
<accession>A0A2R4MAD4</accession>
<dbReference type="PANTHER" id="PTHR33204:SF29">
    <property type="entry name" value="TRANSCRIPTIONAL REGULATOR"/>
    <property type="match status" value="1"/>
</dbReference>
<sequence length="130" mass="14607">MCDNIHIHGLKMPESMDEETRSQLCPVVYAVSKLGGKWKLIVVHNLIDGPLRFGELRRAIPDITQRMLTLTLRELEEDGIVNRHVFEVVPPHVEYSLTEVGQGLESVMSSLGDWGRANFAQKRNAVAQTA</sequence>
<evidence type="ECO:0000313" key="6">
    <source>
        <dbReference type="Proteomes" id="UP000258927"/>
    </source>
</evidence>